<name>A0A1I7WDD1_HETBA</name>
<accession>A0A1I7WDD1</accession>
<dbReference type="WBParaSite" id="Hba_02855">
    <property type="protein sequence ID" value="Hba_02855"/>
    <property type="gene ID" value="Hba_02855"/>
</dbReference>
<reference evidence="2" key="1">
    <citation type="submission" date="2016-11" db="UniProtKB">
        <authorList>
            <consortium name="WormBaseParasite"/>
        </authorList>
    </citation>
    <scope>IDENTIFICATION</scope>
</reference>
<sequence>MYLNKDKSLEIQLLIILLFN</sequence>
<dbReference type="AlphaFoldDB" id="A0A1I7WDD1"/>
<dbReference type="Proteomes" id="UP000095283">
    <property type="component" value="Unplaced"/>
</dbReference>
<proteinExistence type="predicted"/>
<keyword evidence="1" id="KW-1185">Reference proteome</keyword>
<protein>
    <submittedName>
        <fullName evidence="2">Uncharacterized protein</fullName>
    </submittedName>
</protein>
<organism evidence="1 2">
    <name type="scientific">Heterorhabditis bacteriophora</name>
    <name type="common">Entomopathogenic nematode worm</name>
    <dbReference type="NCBI Taxonomy" id="37862"/>
    <lineage>
        <taxon>Eukaryota</taxon>
        <taxon>Metazoa</taxon>
        <taxon>Ecdysozoa</taxon>
        <taxon>Nematoda</taxon>
        <taxon>Chromadorea</taxon>
        <taxon>Rhabditida</taxon>
        <taxon>Rhabditina</taxon>
        <taxon>Rhabditomorpha</taxon>
        <taxon>Strongyloidea</taxon>
        <taxon>Heterorhabditidae</taxon>
        <taxon>Heterorhabditis</taxon>
    </lineage>
</organism>
<evidence type="ECO:0000313" key="1">
    <source>
        <dbReference type="Proteomes" id="UP000095283"/>
    </source>
</evidence>
<evidence type="ECO:0000313" key="2">
    <source>
        <dbReference type="WBParaSite" id="Hba_02855"/>
    </source>
</evidence>